<feature type="short sequence motif" description="GXSXG" evidence="4">
    <location>
        <begin position="36"/>
        <end position="40"/>
    </location>
</feature>
<evidence type="ECO:0000256" key="3">
    <source>
        <dbReference type="ARBA" id="ARBA00023098"/>
    </source>
</evidence>
<dbReference type="Gene3D" id="3.40.1090.10">
    <property type="entry name" value="Cytosolic phospholipase A2 catalytic domain"/>
    <property type="match status" value="2"/>
</dbReference>
<dbReference type="PROSITE" id="PS51635">
    <property type="entry name" value="PNPLA"/>
    <property type="match status" value="1"/>
</dbReference>
<comment type="caution">
    <text evidence="4">Lacks conserved residue(s) required for the propagation of feature annotation.</text>
</comment>
<proteinExistence type="predicted"/>
<reference evidence="6 7" key="1">
    <citation type="submission" date="2017-05" db="EMBL/GenBank/DDBJ databases">
        <authorList>
            <person name="Varghese N."/>
            <person name="Submissions S."/>
        </authorList>
    </citation>
    <scope>NUCLEOTIDE SEQUENCE [LARGE SCALE GENOMIC DNA]</scope>
    <source>
        <strain evidence="6 7">DSM 16304</strain>
    </source>
</reference>
<name>A0A521DMI9_9BACT</name>
<sequence>MKIGVTLSGGFVKGAAHIGFLKALEYKGLSPSYISGSSAGALVGFLYAYGMPLKEMERLGKEISWRKLARPSLKGGFFSLDGLYNLLTDLTGNPDISELKIPFAVTVVNLKTLKLEVKTEGSSADFVTASCSAPPIFSPWRLGNNYYVDGGLRNCLPAEVTKSMGAEINICSNVNFPSREFNPKSLLEVTYRSSLSSVIENQESRLKYCDIVINHKIDSSPFDFSELEKLVDLGFRTTLNQIGEIENWL</sequence>
<keyword evidence="7" id="KW-1185">Reference proteome</keyword>
<dbReference type="AlphaFoldDB" id="A0A521DMI9"/>
<evidence type="ECO:0000256" key="4">
    <source>
        <dbReference type="PROSITE-ProRule" id="PRU01161"/>
    </source>
</evidence>
<dbReference type="GO" id="GO:0016042">
    <property type="term" value="P:lipid catabolic process"/>
    <property type="evidence" value="ECO:0007669"/>
    <property type="project" value="UniProtKB-UniRule"/>
</dbReference>
<dbReference type="InterPro" id="IPR002641">
    <property type="entry name" value="PNPLA_dom"/>
</dbReference>
<evidence type="ECO:0000313" key="6">
    <source>
        <dbReference type="EMBL" id="SMO72934.1"/>
    </source>
</evidence>
<keyword evidence="1 4" id="KW-0378">Hydrolase</keyword>
<evidence type="ECO:0000259" key="5">
    <source>
        <dbReference type="PROSITE" id="PS51635"/>
    </source>
</evidence>
<feature type="active site" description="Nucleophile" evidence="4">
    <location>
        <position position="38"/>
    </location>
</feature>
<dbReference type="Proteomes" id="UP000317315">
    <property type="component" value="Unassembled WGS sequence"/>
</dbReference>
<gene>
    <name evidence="6" type="ORF">SAMN06269117_12314</name>
</gene>
<dbReference type="InterPro" id="IPR016035">
    <property type="entry name" value="Acyl_Trfase/lysoPLipase"/>
</dbReference>
<keyword evidence="3 4" id="KW-0443">Lipid metabolism</keyword>
<dbReference type="RefSeq" id="WP_142936071.1">
    <property type="nucleotide sequence ID" value="NZ_FXTM01000023.1"/>
</dbReference>
<protein>
    <submittedName>
        <fullName evidence="6">NTE family protein</fullName>
    </submittedName>
</protein>
<dbReference type="PANTHER" id="PTHR14226:SF29">
    <property type="entry name" value="NEUROPATHY TARGET ESTERASE SWS"/>
    <property type="match status" value="1"/>
</dbReference>
<dbReference type="OrthoDB" id="9770965at2"/>
<dbReference type="CDD" id="cd07205">
    <property type="entry name" value="Pat_PNPLA6_PNPLA7_NTE1_like"/>
    <property type="match status" value="1"/>
</dbReference>
<dbReference type="EMBL" id="FXTM01000023">
    <property type="protein sequence ID" value="SMO72934.1"/>
    <property type="molecule type" value="Genomic_DNA"/>
</dbReference>
<evidence type="ECO:0000256" key="2">
    <source>
        <dbReference type="ARBA" id="ARBA00022963"/>
    </source>
</evidence>
<keyword evidence="2 4" id="KW-0442">Lipid degradation</keyword>
<dbReference type="GO" id="GO:0016787">
    <property type="term" value="F:hydrolase activity"/>
    <property type="evidence" value="ECO:0007669"/>
    <property type="project" value="UniProtKB-UniRule"/>
</dbReference>
<organism evidence="6 7">
    <name type="scientific">Balnearium lithotrophicum</name>
    <dbReference type="NCBI Taxonomy" id="223788"/>
    <lineage>
        <taxon>Bacteria</taxon>
        <taxon>Pseudomonadati</taxon>
        <taxon>Aquificota</taxon>
        <taxon>Aquificia</taxon>
        <taxon>Desulfurobacteriales</taxon>
        <taxon>Desulfurobacteriaceae</taxon>
        <taxon>Balnearium</taxon>
    </lineage>
</organism>
<feature type="short sequence motif" description="DGA/G" evidence="4">
    <location>
        <begin position="149"/>
        <end position="151"/>
    </location>
</feature>
<feature type="domain" description="PNPLA" evidence="5">
    <location>
        <begin position="5"/>
        <end position="162"/>
    </location>
</feature>
<feature type="active site" description="Proton acceptor" evidence="4">
    <location>
        <position position="149"/>
    </location>
</feature>
<dbReference type="SUPFAM" id="SSF52151">
    <property type="entry name" value="FabD/lysophospholipase-like"/>
    <property type="match status" value="1"/>
</dbReference>
<evidence type="ECO:0000313" key="7">
    <source>
        <dbReference type="Proteomes" id="UP000317315"/>
    </source>
</evidence>
<dbReference type="PANTHER" id="PTHR14226">
    <property type="entry name" value="NEUROPATHY TARGET ESTERASE/SWISS CHEESE D.MELANOGASTER"/>
    <property type="match status" value="1"/>
</dbReference>
<accession>A0A521DMI9</accession>
<dbReference type="Pfam" id="PF01734">
    <property type="entry name" value="Patatin"/>
    <property type="match status" value="1"/>
</dbReference>
<dbReference type="InterPro" id="IPR050301">
    <property type="entry name" value="NTE"/>
</dbReference>
<evidence type="ECO:0000256" key="1">
    <source>
        <dbReference type="ARBA" id="ARBA00022801"/>
    </source>
</evidence>